<comment type="cofactor">
    <cofactor evidence="14">
        <name>Ca(2+)</name>
        <dbReference type="ChEBI" id="CHEBI:29108"/>
    </cofactor>
    <text evidence="14">Binds 1 Ca(2+) ion per subunit.</text>
</comment>
<keyword evidence="4 14" id="KW-0106">Calcium</keyword>
<keyword evidence="1" id="KW-0597">Phosphoprotein</keyword>
<dbReference type="OrthoDB" id="269822at2759"/>
<dbReference type="CDD" id="cd08624">
    <property type="entry name" value="PI-PLCc_beta2"/>
    <property type="match status" value="1"/>
</dbReference>
<dbReference type="Pfam" id="PF22631">
    <property type="entry name" value="PLCB1-4-like_EFh"/>
    <property type="match status" value="1"/>
</dbReference>
<comment type="subunit">
    <text evidence="11">Interacts with RAC1. Forms a complex composed of at least WDR26, a G-beta:gamma unit, and PLCB2.</text>
</comment>
<dbReference type="GO" id="GO:0051209">
    <property type="term" value="P:release of sequestered calcium ion into cytosol"/>
    <property type="evidence" value="ECO:0007669"/>
    <property type="project" value="TreeGrafter"/>
</dbReference>
<keyword evidence="5 12" id="KW-0442">Lipid degradation</keyword>
<name>A0A8J6A9G0_GALPY</name>
<dbReference type="Gene3D" id="1.10.238.10">
    <property type="entry name" value="EF-hand"/>
    <property type="match status" value="1"/>
</dbReference>
<dbReference type="FunFam" id="2.60.40.150:FF:000105">
    <property type="entry name" value="1-phosphatidylinositol 4,5-bisphosphate phosphodiesterase"/>
    <property type="match status" value="1"/>
</dbReference>
<dbReference type="InterPro" id="IPR014815">
    <property type="entry name" value="PLC-beta_C"/>
</dbReference>
<keyword evidence="2 14" id="KW-0479">Metal-binding</keyword>
<dbReference type="Pfam" id="PF08703">
    <property type="entry name" value="PLC-beta_C"/>
    <property type="match status" value="1"/>
</dbReference>
<dbReference type="GO" id="GO:0016042">
    <property type="term" value="P:lipid catabolic process"/>
    <property type="evidence" value="ECO:0007669"/>
    <property type="project" value="UniProtKB-KW"/>
</dbReference>
<evidence type="ECO:0000256" key="10">
    <source>
        <dbReference type="ARBA" id="ARBA00023726"/>
    </source>
</evidence>
<comment type="catalytic activity">
    <reaction evidence="10">
        <text>a 1,2-diacyl-sn-glycero-3-phospho-(1D-myo-inositol) + H2O = 1D-myo-inositol 1-phosphate + a 1,2-diacyl-sn-glycerol + H(+)</text>
        <dbReference type="Rhea" id="RHEA:43484"/>
        <dbReference type="ChEBI" id="CHEBI:15377"/>
        <dbReference type="ChEBI" id="CHEBI:15378"/>
        <dbReference type="ChEBI" id="CHEBI:17815"/>
        <dbReference type="ChEBI" id="CHEBI:57880"/>
        <dbReference type="ChEBI" id="CHEBI:58433"/>
    </reaction>
    <physiologicalReaction direction="left-to-right" evidence="10">
        <dbReference type="Rhea" id="RHEA:43485"/>
    </physiologicalReaction>
</comment>
<feature type="domain" description="PI-PLC Y-box" evidence="18">
    <location>
        <begin position="545"/>
        <end position="661"/>
    </location>
</feature>
<dbReference type="InterPro" id="IPR035892">
    <property type="entry name" value="C2_domain_sf"/>
</dbReference>
<comment type="catalytic activity">
    <reaction evidence="9">
        <text>a 1,2-diacyl-sn-glycero-3-phospho-(1D-myo-inositol-4,5-bisphosphate) + H2O = 1D-myo-inositol 1,4,5-trisphosphate + a 1,2-diacyl-sn-glycerol + H(+)</text>
        <dbReference type="Rhea" id="RHEA:33179"/>
        <dbReference type="ChEBI" id="CHEBI:15377"/>
        <dbReference type="ChEBI" id="CHEBI:15378"/>
        <dbReference type="ChEBI" id="CHEBI:17815"/>
        <dbReference type="ChEBI" id="CHEBI:58456"/>
        <dbReference type="ChEBI" id="CHEBI:203600"/>
        <dbReference type="EC" id="3.1.4.11"/>
    </reaction>
    <physiologicalReaction direction="left-to-right" evidence="9">
        <dbReference type="Rhea" id="RHEA:33180"/>
    </physiologicalReaction>
</comment>
<evidence type="ECO:0000259" key="18">
    <source>
        <dbReference type="PROSITE" id="PS50008"/>
    </source>
</evidence>
<evidence type="ECO:0000259" key="17">
    <source>
        <dbReference type="PROSITE" id="PS50004"/>
    </source>
</evidence>
<dbReference type="InterPro" id="IPR042531">
    <property type="entry name" value="PLC-beta_C_sf"/>
</dbReference>
<evidence type="ECO:0000256" key="2">
    <source>
        <dbReference type="ARBA" id="ARBA00022723"/>
    </source>
</evidence>
<dbReference type="FunFam" id="2.30.29.240:FF:000002">
    <property type="entry name" value="1-phosphatidylinositol 4,5-bisphosphate phosphodiesterase"/>
    <property type="match status" value="1"/>
</dbReference>
<dbReference type="InterPro" id="IPR001192">
    <property type="entry name" value="PI-PLC_fam"/>
</dbReference>
<dbReference type="Proteomes" id="UP000700334">
    <property type="component" value="Unassembled WGS sequence"/>
</dbReference>
<evidence type="ECO:0000313" key="20">
    <source>
        <dbReference type="Proteomes" id="UP000700334"/>
    </source>
</evidence>
<reference evidence="19" key="1">
    <citation type="journal article" date="2021" name="Evol. Appl.">
        <title>The genome of the Pyrenean desman and the effects of bottlenecks and inbreeding on the genomic landscape of an endangered species.</title>
        <authorList>
            <person name="Escoda L."/>
            <person name="Castresana J."/>
        </authorList>
    </citation>
    <scope>NUCLEOTIDE SEQUENCE</scope>
    <source>
        <strain evidence="19">IBE-C5619</strain>
    </source>
</reference>
<dbReference type="PROSITE" id="PS50008">
    <property type="entry name" value="PIPLC_Y_DOMAIN"/>
    <property type="match status" value="1"/>
</dbReference>
<feature type="coiled-coil region" evidence="15">
    <location>
        <begin position="1067"/>
        <end position="1131"/>
    </location>
</feature>
<dbReference type="PIRSF" id="PIRSF000956">
    <property type="entry name" value="PLC-beta"/>
    <property type="match status" value="1"/>
</dbReference>
<dbReference type="GO" id="GO:0004435">
    <property type="term" value="F:phosphatidylinositol-4,5-bisphosphate phospholipase C activity"/>
    <property type="evidence" value="ECO:0007669"/>
    <property type="project" value="UniProtKB-UniRule"/>
</dbReference>
<dbReference type="PRINTS" id="PR00390">
    <property type="entry name" value="PHPHLIPASEC"/>
</dbReference>
<comment type="function">
    <text evidence="12">The production of the second messenger molecules diacylglycerol (DAG) and inositol 1,4,5-trisphosphate (IP3) is mediated by activated phosphatidylinositol-specific phospholipase C enzymes. In neutrophils, participates in a phospholipase C-activating N-formyl peptide-activated GPCR (G protein-coupled receptor) signaling pathway by promoting RASGRP4 activation by DAG, to promote neutrophil functional responses.</text>
</comment>
<dbReference type="InterPro" id="IPR000909">
    <property type="entry name" value="PLipase_C_PInositol-sp_X_dom"/>
</dbReference>
<evidence type="ECO:0000256" key="14">
    <source>
        <dbReference type="PIRSR" id="PIRSR000956-2"/>
    </source>
</evidence>
<gene>
    <name evidence="19" type="ORF">J0S82_006356</name>
</gene>
<dbReference type="CDD" id="cd16209">
    <property type="entry name" value="EFh_PI-PLCbeta2"/>
    <property type="match status" value="1"/>
</dbReference>
<keyword evidence="3 12" id="KW-0378">Hydrolase</keyword>
<feature type="domain" description="C2" evidence="17">
    <location>
        <begin position="661"/>
        <end position="781"/>
    </location>
</feature>
<dbReference type="CDD" id="cd00275">
    <property type="entry name" value="C2_PLC_like"/>
    <property type="match status" value="1"/>
</dbReference>
<keyword evidence="6 15" id="KW-0175">Coiled coil</keyword>
<dbReference type="InterPro" id="IPR017946">
    <property type="entry name" value="PLC-like_Pdiesterase_TIM-brl"/>
</dbReference>
<feature type="active site" evidence="13">
    <location>
        <position position="374"/>
    </location>
</feature>
<dbReference type="Pfam" id="PF00387">
    <property type="entry name" value="PI-PLC-Y"/>
    <property type="match status" value="1"/>
</dbReference>
<dbReference type="PANTHER" id="PTHR10336">
    <property type="entry name" value="PHOSPHOINOSITIDE-SPECIFIC PHOSPHOLIPASE C FAMILY PROTEIN"/>
    <property type="match status" value="1"/>
</dbReference>
<evidence type="ECO:0000256" key="3">
    <source>
        <dbReference type="ARBA" id="ARBA00022801"/>
    </source>
</evidence>
<dbReference type="FunFam" id="1.10.238.10:FF:000024">
    <property type="entry name" value="1-phosphatidylinositol 4,5-bisphosphate phosphodiesterase"/>
    <property type="match status" value="1"/>
</dbReference>
<evidence type="ECO:0000256" key="5">
    <source>
        <dbReference type="ARBA" id="ARBA00022963"/>
    </source>
</evidence>
<dbReference type="EMBL" id="JAGFMF010011739">
    <property type="protein sequence ID" value="KAG8514617.1"/>
    <property type="molecule type" value="Genomic_DNA"/>
</dbReference>
<organism evidence="19 20">
    <name type="scientific">Galemys pyrenaicus</name>
    <name type="common">Iberian desman</name>
    <name type="synonym">Pyrenean desman</name>
    <dbReference type="NCBI Taxonomy" id="202257"/>
    <lineage>
        <taxon>Eukaryota</taxon>
        <taxon>Metazoa</taxon>
        <taxon>Chordata</taxon>
        <taxon>Craniata</taxon>
        <taxon>Vertebrata</taxon>
        <taxon>Euteleostomi</taxon>
        <taxon>Mammalia</taxon>
        <taxon>Eutheria</taxon>
        <taxon>Laurasiatheria</taxon>
        <taxon>Eulipotyphla</taxon>
        <taxon>Talpidae</taxon>
        <taxon>Galemys</taxon>
    </lineage>
</organism>
<evidence type="ECO:0000256" key="13">
    <source>
        <dbReference type="PIRSR" id="PIRSR000956-1"/>
    </source>
</evidence>
<feature type="binding site" evidence="14">
    <location>
        <position position="408"/>
    </location>
    <ligand>
        <name>Ca(2+)</name>
        <dbReference type="ChEBI" id="CHEBI:29108"/>
    </ligand>
</feature>
<dbReference type="GO" id="GO:0046488">
    <property type="term" value="P:phosphatidylinositol metabolic process"/>
    <property type="evidence" value="ECO:0007669"/>
    <property type="project" value="TreeGrafter"/>
</dbReference>
<dbReference type="InterPro" id="IPR046969">
    <property type="entry name" value="PLCbeta2_EF"/>
</dbReference>
<feature type="binding site" evidence="14">
    <location>
        <position position="357"/>
    </location>
    <ligand>
        <name>Ca(2+)</name>
        <dbReference type="ChEBI" id="CHEBI:29108"/>
    </ligand>
</feature>
<dbReference type="PROSITE" id="PS50004">
    <property type="entry name" value="C2"/>
    <property type="match status" value="1"/>
</dbReference>
<evidence type="ECO:0000256" key="6">
    <source>
        <dbReference type="ARBA" id="ARBA00023054"/>
    </source>
</evidence>
<dbReference type="SUPFAM" id="SSF69989">
    <property type="entry name" value="C-terminal domain of PLC-beta"/>
    <property type="match status" value="1"/>
</dbReference>
<dbReference type="SUPFAM" id="SSF47473">
    <property type="entry name" value="EF-hand"/>
    <property type="match status" value="1"/>
</dbReference>
<feature type="binding site" evidence="14">
    <location>
        <position position="359"/>
    </location>
    <ligand>
        <name>Ca(2+)</name>
        <dbReference type="ChEBI" id="CHEBI:29108"/>
    </ligand>
</feature>
<evidence type="ECO:0000313" key="19">
    <source>
        <dbReference type="EMBL" id="KAG8514617.1"/>
    </source>
</evidence>
<dbReference type="InterPro" id="IPR053945">
    <property type="entry name" value="PLCB1-4-like_EFh"/>
</dbReference>
<accession>A0A8J6A9G0</accession>
<evidence type="ECO:0000256" key="1">
    <source>
        <dbReference type="ARBA" id="ARBA00022553"/>
    </source>
</evidence>
<feature type="coiled-coil region" evidence="15">
    <location>
        <begin position="990"/>
        <end position="1017"/>
    </location>
</feature>
<sequence length="1178" mass="132938">MSVLSPVLLPPKVKAYLSQGERFIKWDDETAAALPVILRVDPKGYYLYWTYQSKEKEFLDITSIRDTRFGKYAKMPKSQKLRDVFNVGFPDSSFLLKTLTVVSGPDLVDLTFYNFVSYKENVGKDWAEDILALAKHPLTVNAPRSIFLDKILVKLTMLLNPEGKIPVKNFFQVFPADRKRVEAALSACHLPKGKNDSINPEDFPESVYKSFLMSLCPRPEIDEIFTSYHAKAKPYMTKEHLTKFINQKQRDPRLNTLLFPPARPDQVQGLIDKYEPSAINVQRGQLSPEGMVWFLCGPENSVLAQDKLLLHQDMTQPLNHYFINSSHNTYLTAGQFSGLSSAEMYRQVLLAGCRCVELDCWKGKPPDEEPIITHGFTMTTDIYFKEAIEAIAESAFKTSPYPVILSFENHVDSPRQQAKMAEYCRTMFGDMLLTEPLEKFPLKPGSPLPSPEDLRGKILIKNKKNQFSGPASPSKEAGGEPEGSGPANTPAGEDTVWTGEEGAELEEEVEEEEEEESGNLDEEEIKKMQSDEGTAGLEVTAYEEMSSLVNYIQPTKFVSFELSAQKNRSYVISSFTELKAYDLLSKAAVQFVDYNKRQMSRIYPKGTRMDSSNYMPQMFWNAGCQMVALNFQTMDLPMQQNMALFEFNGQSGYLLKHQLMRRQDKQFNPFSVDSIDVVVISGQFLSERSVRTYVEVELFGLPGDPKRRYRTKLSPNTNSINPVWKEEPFVFEKILMPELASLRVAVMEEGNKFLGHRIIPINALNSGYHHLCLHSESNMPLTLPALFVFLEMKDYVPDTWADLTVALANPIKYFSAHDKKSVKLKEAMGGQPENPFPPGGPVAAPIKEALTPTSNGSPAGPKEEATKEASEPRTASPEELLELKGVVKLQRRHEKELRELERRGARRWEELLQKGAAQLSELGAAGTSGGRKLYPGKGSRKKRTLPGEEAAVGAVASESPEGADARMRELKDRLELELLQQGQEQYECILKRKEQHVAEQIAKMMELARDKQAAELKVLKETSEIDTKEVKKKLEAKRLERIQAMIKVTSDKMAQERLKREINNSHIQEVVQVIKRMTENLEKHQGKLEEKQAACLEQIREMEKQFQQEALAEFEARMKGLEAEVKESLRVCFPSEAEDQPERLLGASSEPCEQDTLMAKAETWGAASDAPSTAALRG</sequence>
<dbReference type="InterPro" id="IPR011992">
    <property type="entry name" value="EF-hand-dom_pair"/>
</dbReference>
<evidence type="ECO:0000256" key="12">
    <source>
        <dbReference type="PIRNR" id="PIRNR000956"/>
    </source>
</evidence>
<dbReference type="Gene3D" id="1.20.1230.10">
    <property type="entry name" value="Phospholipase C beta, distal C-terminal domain"/>
    <property type="match status" value="1"/>
</dbReference>
<feature type="region of interest" description="Disordered" evidence="16">
    <location>
        <begin position="825"/>
        <end position="882"/>
    </location>
</feature>
<proteinExistence type="predicted"/>
<dbReference type="InterPro" id="IPR001711">
    <property type="entry name" value="PLipase_C_Pinositol-sp_Y"/>
</dbReference>
<dbReference type="InterPro" id="IPR016280">
    <property type="entry name" value="PLC-beta"/>
</dbReference>
<dbReference type="SUPFAM" id="SSF50729">
    <property type="entry name" value="PH domain-like"/>
    <property type="match status" value="1"/>
</dbReference>
<dbReference type="GO" id="GO:0048015">
    <property type="term" value="P:phosphatidylinositol-mediated signaling"/>
    <property type="evidence" value="ECO:0007669"/>
    <property type="project" value="TreeGrafter"/>
</dbReference>
<dbReference type="EC" id="3.1.4.11" evidence="12"/>
<dbReference type="Pfam" id="PF00168">
    <property type="entry name" value="C2"/>
    <property type="match status" value="1"/>
</dbReference>
<dbReference type="InterPro" id="IPR000008">
    <property type="entry name" value="C2_dom"/>
</dbReference>
<feature type="active site" evidence="13">
    <location>
        <position position="327"/>
    </location>
</feature>
<dbReference type="SMART" id="SM00239">
    <property type="entry name" value="C2"/>
    <property type="match status" value="1"/>
</dbReference>
<evidence type="ECO:0000256" key="9">
    <source>
        <dbReference type="ARBA" id="ARBA00023674"/>
    </source>
</evidence>
<dbReference type="Pfam" id="PF00388">
    <property type="entry name" value="PI-PLC-X"/>
    <property type="match status" value="1"/>
</dbReference>
<evidence type="ECO:0000256" key="8">
    <source>
        <dbReference type="ARBA" id="ARBA00023224"/>
    </source>
</evidence>
<dbReference type="GO" id="GO:0007186">
    <property type="term" value="P:G protein-coupled receptor signaling pathway"/>
    <property type="evidence" value="ECO:0007669"/>
    <property type="project" value="TreeGrafter"/>
</dbReference>
<dbReference type="AlphaFoldDB" id="A0A8J6A9G0"/>
<dbReference type="Gene3D" id="2.30.29.240">
    <property type="match status" value="1"/>
</dbReference>
<dbReference type="InterPro" id="IPR028403">
    <property type="entry name" value="PLC-beta2_cat"/>
</dbReference>
<dbReference type="Gene3D" id="2.60.40.150">
    <property type="entry name" value="C2 domain"/>
    <property type="match status" value="1"/>
</dbReference>
<dbReference type="SMART" id="SM00148">
    <property type="entry name" value="PLCXc"/>
    <property type="match status" value="1"/>
</dbReference>
<evidence type="ECO:0000256" key="16">
    <source>
        <dbReference type="SAM" id="MobiDB-lite"/>
    </source>
</evidence>
<dbReference type="Gene3D" id="3.20.20.190">
    <property type="entry name" value="Phosphatidylinositol (PI) phosphodiesterase"/>
    <property type="match status" value="1"/>
</dbReference>
<feature type="binding site" evidence="14">
    <location>
        <position position="328"/>
    </location>
    <ligand>
        <name>Ca(2+)</name>
        <dbReference type="ChEBI" id="CHEBI:29108"/>
    </ligand>
</feature>
<dbReference type="PROSITE" id="PS50007">
    <property type="entry name" value="PIPLC_X_DOMAIN"/>
    <property type="match status" value="1"/>
</dbReference>
<keyword evidence="20" id="KW-1185">Reference proteome</keyword>
<dbReference type="PANTHER" id="PTHR10336:SF10">
    <property type="entry name" value="1-PHOSPHATIDYLINOSITOL 4,5-BISPHOSPHATE PHOSPHODIESTERASE BETA-2"/>
    <property type="match status" value="1"/>
</dbReference>
<dbReference type="CDD" id="cd13361">
    <property type="entry name" value="PH_PLC_beta"/>
    <property type="match status" value="1"/>
</dbReference>
<feature type="region of interest" description="Disordered" evidence="16">
    <location>
        <begin position="462"/>
        <end position="532"/>
    </location>
</feature>
<evidence type="ECO:0000256" key="11">
    <source>
        <dbReference type="ARBA" id="ARBA00062585"/>
    </source>
</evidence>
<dbReference type="SMART" id="SM00149">
    <property type="entry name" value="PLCYc"/>
    <property type="match status" value="1"/>
</dbReference>
<dbReference type="SUPFAM" id="SSF49562">
    <property type="entry name" value="C2 domain (Calcium/lipid-binding domain, CaLB)"/>
    <property type="match status" value="1"/>
</dbReference>
<dbReference type="InterPro" id="IPR037862">
    <property type="entry name" value="PLC-beta_PH"/>
</dbReference>
<evidence type="ECO:0000256" key="7">
    <source>
        <dbReference type="ARBA" id="ARBA00023098"/>
    </source>
</evidence>
<dbReference type="GO" id="GO:0005737">
    <property type="term" value="C:cytoplasm"/>
    <property type="evidence" value="ECO:0007669"/>
    <property type="project" value="TreeGrafter"/>
</dbReference>
<feature type="compositionally biased region" description="Basic and acidic residues" evidence="16">
    <location>
        <begin position="861"/>
        <end position="871"/>
    </location>
</feature>
<evidence type="ECO:0000256" key="4">
    <source>
        <dbReference type="ARBA" id="ARBA00022837"/>
    </source>
</evidence>
<dbReference type="SUPFAM" id="SSF51695">
    <property type="entry name" value="PLC-like phosphodiesterases"/>
    <property type="match status" value="1"/>
</dbReference>
<keyword evidence="8 12" id="KW-0807">Transducer</keyword>
<feature type="region of interest" description="Disordered" evidence="16">
    <location>
        <begin position="924"/>
        <end position="949"/>
    </location>
</feature>
<dbReference type="Pfam" id="PF17787">
    <property type="entry name" value="PH_14"/>
    <property type="match status" value="1"/>
</dbReference>
<protein>
    <recommendedName>
        <fullName evidence="12">1-phosphatidylinositol 4,5-bisphosphate phosphodiesterase</fullName>
        <ecNumber evidence="12">3.1.4.11</ecNumber>
    </recommendedName>
</protein>
<evidence type="ECO:0000256" key="15">
    <source>
        <dbReference type="SAM" id="Coils"/>
    </source>
</evidence>
<feature type="compositionally biased region" description="Acidic residues" evidence="16">
    <location>
        <begin position="501"/>
        <end position="523"/>
    </location>
</feature>
<comment type="caution">
    <text evidence="19">The sequence shown here is derived from an EMBL/GenBank/DDBJ whole genome shotgun (WGS) entry which is preliminary data.</text>
</comment>
<dbReference type="GO" id="GO:0005509">
    <property type="term" value="F:calcium ion binding"/>
    <property type="evidence" value="ECO:0007669"/>
    <property type="project" value="UniProtKB-UniRule"/>
</dbReference>
<keyword evidence="7 12" id="KW-0443">Lipid metabolism</keyword>